<feature type="domain" description="Piezo transmembrane helical unit" evidence="9">
    <location>
        <begin position="1628"/>
        <end position="1746"/>
    </location>
</feature>
<evidence type="ECO:0000256" key="2">
    <source>
        <dbReference type="ARBA" id="ARBA00007821"/>
    </source>
</evidence>
<organism evidence="12 13">
    <name type="scientific">Papaver nudicaule</name>
    <name type="common">Iceland poppy</name>
    <dbReference type="NCBI Taxonomy" id="74823"/>
    <lineage>
        <taxon>Eukaryota</taxon>
        <taxon>Viridiplantae</taxon>
        <taxon>Streptophyta</taxon>
        <taxon>Embryophyta</taxon>
        <taxon>Tracheophyta</taxon>
        <taxon>Spermatophyta</taxon>
        <taxon>Magnoliopsida</taxon>
        <taxon>Ranunculales</taxon>
        <taxon>Papaveraceae</taxon>
        <taxon>Papaveroideae</taxon>
        <taxon>Papaver</taxon>
    </lineage>
</organism>
<comment type="similarity">
    <text evidence="2">Belongs to the PIEZO (TC 1.A.75) family.</text>
</comment>
<feature type="transmembrane region" description="Helical" evidence="7">
    <location>
        <begin position="2155"/>
        <end position="2176"/>
    </location>
</feature>
<dbReference type="GO" id="GO:0071260">
    <property type="term" value="P:cellular response to mechanical stimulus"/>
    <property type="evidence" value="ECO:0007669"/>
    <property type="project" value="TreeGrafter"/>
</dbReference>
<feature type="transmembrane region" description="Helical" evidence="7">
    <location>
        <begin position="307"/>
        <end position="326"/>
    </location>
</feature>
<keyword evidence="13" id="KW-1185">Reference proteome</keyword>
<feature type="transmembrane region" description="Helical" evidence="7">
    <location>
        <begin position="412"/>
        <end position="435"/>
    </location>
</feature>
<dbReference type="GO" id="GO:0042391">
    <property type="term" value="P:regulation of membrane potential"/>
    <property type="evidence" value="ECO:0007669"/>
    <property type="project" value="TreeGrafter"/>
</dbReference>
<feature type="transmembrane region" description="Helical" evidence="7">
    <location>
        <begin position="645"/>
        <end position="674"/>
    </location>
</feature>
<feature type="transmembrane region" description="Helical" evidence="7">
    <location>
        <begin position="808"/>
        <end position="834"/>
    </location>
</feature>
<feature type="transmembrane region" description="Helical" evidence="7">
    <location>
        <begin position="711"/>
        <end position="732"/>
    </location>
</feature>
<dbReference type="PANTHER" id="PTHR13167:SF25">
    <property type="entry name" value="PIEZO-TYPE MECHANOSENSITIVE ION CHANNEL COMPONENT"/>
    <property type="match status" value="1"/>
</dbReference>
<evidence type="ECO:0000313" key="13">
    <source>
        <dbReference type="Proteomes" id="UP001177140"/>
    </source>
</evidence>
<feature type="transmembrane region" description="Helical" evidence="7">
    <location>
        <begin position="1280"/>
        <end position="1297"/>
    </location>
</feature>
<dbReference type="InterPro" id="IPR056768">
    <property type="entry name" value="THU_Piezo"/>
</dbReference>
<dbReference type="InterPro" id="IPR027272">
    <property type="entry name" value="Piezo"/>
</dbReference>
<feature type="transmembrane region" description="Helical" evidence="7">
    <location>
        <begin position="12"/>
        <end position="35"/>
    </location>
</feature>
<feature type="transmembrane region" description="Helical" evidence="7">
    <location>
        <begin position="1100"/>
        <end position="1119"/>
    </location>
</feature>
<dbReference type="Pfam" id="PF12166">
    <property type="entry name" value="Piezo_cap"/>
    <property type="match status" value="1"/>
</dbReference>
<dbReference type="InterPro" id="IPR057611">
    <property type="entry name" value="PIEZO_dom"/>
</dbReference>
<feature type="transmembrane region" description="Helical" evidence="7">
    <location>
        <begin position="2394"/>
        <end position="2411"/>
    </location>
</feature>
<feature type="domain" description="Piezo non-specific cation channel cap" evidence="8">
    <location>
        <begin position="2205"/>
        <end position="2475"/>
    </location>
</feature>
<keyword evidence="4 7" id="KW-1133">Transmembrane helix</keyword>
<dbReference type="Pfam" id="PF25288">
    <property type="entry name" value="PIEZO"/>
    <property type="match status" value="1"/>
</dbReference>
<dbReference type="GO" id="GO:0008381">
    <property type="term" value="F:mechanosensitive monoatomic ion channel activity"/>
    <property type="evidence" value="ECO:0007669"/>
    <property type="project" value="InterPro"/>
</dbReference>
<feature type="compositionally biased region" description="Polar residues" evidence="6">
    <location>
        <begin position="980"/>
        <end position="992"/>
    </location>
</feature>
<feature type="domain" description="Piezo-type mechanosensitive ion channel homolog" evidence="11">
    <location>
        <begin position="467"/>
        <end position="596"/>
    </location>
</feature>
<protein>
    <recommendedName>
        <fullName evidence="14">Piezo non-specific cation channel R-Ras-binding domain-containing protein</fullName>
    </recommendedName>
</protein>
<evidence type="ECO:0000259" key="9">
    <source>
        <dbReference type="Pfam" id="PF23188"/>
    </source>
</evidence>
<feature type="transmembrane region" description="Helical" evidence="7">
    <location>
        <begin position="1670"/>
        <end position="1694"/>
    </location>
</feature>
<feature type="compositionally biased region" description="Low complexity" evidence="6">
    <location>
        <begin position="993"/>
        <end position="1006"/>
    </location>
</feature>
<feature type="transmembrane region" description="Helical" evidence="7">
    <location>
        <begin position="1638"/>
        <end position="1663"/>
    </location>
</feature>
<comment type="caution">
    <text evidence="12">The sequence shown here is derived from an EMBL/GenBank/DDBJ whole genome shotgun (WGS) entry which is preliminary data.</text>
</comment>
<name>A0AA42B1A9_PAPNU</name>
<reference evidence="12" key="1">
    <citation type="submission" date="2022-03" db="EMBL/GenBank/DDBJ databases">
        <title>A functionally conserved STORR gene fusion in Papaver species that diverged 16.8 million years ago.</title>
        <authorList>
            <person name="Catania T."/>
        </authorList>
    </citation>
    <scope>NUCLEOTIDE SEQUENCE</scope>
    <source>
        <strain evidence="12">S-191538</strain>
    </source>
</reference>
<feature type="transmembrane region" description="Helical" evidence="7">
    <location>
        <begin position="1984"/>
        <end position="2004"/>
    </location>
</feature>
<feature type="transmembrane region" description="Helical" evidence="7">
    <location>
        <begin position="174"/>
        <end position="196"/>
    </location>
</feature>
<evidence type="ECO:0000259" key="11">
    <source>
        <dbReference type="Pfam" id="PF25288"/>
    </source>
</evidence>
<feature type="transmembrane region" description="Helical" evidence="7">
    <location>
        <begin position="1072"/>
        <end position="1093"/>
    </location>
</feature>
<dbReference type="GO" id="GO:0016020">
    <property type="term" value="C:membrane"/>
    <property type="evidence" value="ECO:0007669"/>
    <property type="project" value="UniProtKB-SubCell"/>
</dbReference>
<dbReference type="GO" id="GO:0050982">
    <property type="term" value="P:detection of mechanical stimulus"/>
    <property type="evidence" value="ECO:0007669"/>
    <property type="project" value="TreeGrafter"/>
</dbReference>
<dbReference type="Pfam" id="PF23188">
    <property type="entry name" value="THU_Piezo1"/>
    <property type="match status" value="1"/>
</dbReference>
<dbReference type="EMBL" id="JAJJMA010285415">
    <property type="protein sequence ID" value="MCL7046756.1"/>
    <property type="molecule type" value="Genomic_DNA"/>
</dbReference>
<feature type="transmembrane region" description="Helical" evidence="7">
    <location>
        <begin position="47"/>
        <end position="71"/>
    </location>
</feature>
<feature type="transmembrane region" description="Helical" evidence="7">
    <location>
        <begin position="1251"/>
        <end position="1268"/>
    </location>
</feature>
<evidence type="ECO:0000259" key="10">
    <source>
        <dbReference type="Pfam" id="PF24874"/>
    </source>
</evidence>
<feature type="transmembrane region" description="Helical" evidence="7">
    <location>
        <begin position="2011"/>
        <end position="2030"/>
    </location>
</feature>
<feature type="transmembrane region" description="Helical" evidence="7">
    <location>
        <begin position="1714"/>
        <end position="1736"/>
    </location>
</feature>
<accession>A0AA42B1A9</accession>
<feature type="transmembrane region" description="Helical" evidence="7">
    <location>
        <begin position="484"/>
        <end position="510"/>
    </location>
</feature>
<keyword evidence="3 7" id="KW-0812">Transmembrane</keyword>
<keyword evidence="5 7" id="KW-0472">Membrane</keyword>
<evidence type="ECO:0008006" key="14">
    <source>
        <dbReference type="Google" id="ProtNLM"/>
    </source>
</evidence>
<evidence type="ECO:0000256" key="3">
    <source>
        <dbReference type="ARBA" id="ARBA00022692"/>
    </source>
</evidence>
<dbReference type="GO" id="GO:0005261">
    <property type="term" value="F:monoatomic cation channel activity"/>
    <property type="evidence" value="ECO:0007669"/>
    <property type="project" value="TreeGrafter"/>
</dbReference>
<feature type="transmembrane region" description="Helical" evidence="7">
    <location>
        <begin position="1941"/>
        <end position="1964"/>
    </location>
</feature>
<proteinExistence type="inferred from homology"/>
<feature type="transmembrane region" description="Helical" evidence="7">
    <location>
        <begin position="1227"/>
        <end position="1245"/>
    </location>
</feature>
<feature type="transmembrane region" description="Helical" evidence="7">
    <location>
        <begin position="149"/>
        <end position="168"/>
    </location>
</feature>
<feature type="transmembrane region" description="Helical" evidence="7">
    <location>
        <begin position="2042"/>
        <end position="2060"/>
    </location>
</feature>
<dbReference type="InterPro" id="IPR056770">
    <property type="entry name" value="Piezo_THU9_anchor"/>
</dbReference>
<feature type="region of interest" description="Disordered" evidence="6">
    <location>
        <begin position="980"/>
        <end position="1006"/>
    </location>
</feature>
<evidence type="ECO:0000259" key="8">
    <source>
        <dbReference type="Pfam" id="PF12166"/>
    </source>
</evidence>
<evidence type="ECO:0000256" key="4">
    <source>
        <dbReference type="ARBA" id="ARBA00022989"/>
    </source>
</evidence>
<evidence type="ECO:0000256" key="6">
    <source>
        <dbReference type="SAM" id="MobiDB-lite"/>
    </source>
</evidence>
<evidence type="ECO:0000256" key="1">
    <source>
        <dbReference type="ARBA" id="ARBA00004141"/>
    </source>
</evidence>
<dbReference type="PANTHER" id="PTHR13167">
    <property type="entry name" value="PIEZO-TYPE MECHANOSENSITIVE ION CHANNEL COMPONENT"/>
    <property type="match status" value="1"/>
</dbReference>
<comment type="subcellular location">
    <subcellularLocation>
        <location evidence="1">Membrane</location>
        <topology evidence="1">Multi-pass membrane protein</topology>
    </subcellularLocation>
</comment>
<feature type="transmembrane region" description="Helical" evidence="7">
    <location>
        <begin position="102"/>
        <end position="128"/>
    </location>
</feature>
<dbReference type="InterPro" id="IPR031334">
    <property type="entry name" value="Piezo_cap_dom"/>
</dbReference>
<feature type="transmembrane region" description="Helical" evidence="7">
    <location>
        <begin position="680"/>
        <end position="699"/>
    </location>
</feature>
<evidence type="ECO:0000256" key="5">
    <source>
        <dbReference type="ARBA" id="ARBA00023136"/>
    </source>
</evidence>
<sequence>MGNFLYGFVLPFLLLTAALLNWSIISLVELLIFLLIQFTGLRSRRRFTLQCCIIVFCVLATSSQMVFHIIWAVKGKEWSIADASWAKLVGFVSVQPLGSSTVIYSILVQLLVALVALLDIHWSGVGLVSGRGTCWGSFSSYVVDLGSHVRVACCLFLPAVQLAVGISHPSWVSLPFFICSCAGLVDWSLTSNFLGLFWWWRHLLAYAGVYISLLYTYQLPINFPIMVQTVAEFIGLYKVSATLEWTRICCCLSLLIFYLMLSVIKCDLEEMNFIMSTTNSSLTEQLLPSRHSFFIRRSRSGVRHTNMLLRGAVFRTFSINFFTYGFPVSLVALSIWGFYFTSICAFWLLAYVAYALYAFPSFFQLHHLNGLLLVFILLWAACTYVFNVAFAYLNKEFWEDMEIWETIGFWHYPIPGFFLLAQFCLGILVAVGNLVNNTVFVYMADVDRQATVEDYSIEEGEETKVLIIATLAWGLRRCSRTITLALIFFLAIRPGLVHAIYMIFFLLFLMSHNVSRKLRQSLILLCETHFALMYILQLNMVSKAFRKGGSLGIGFLSQLGLLEPATLWDFLQIAVLLCFCVVHHHGFEMLFSYSAIVRHMPCTPVGFSILRAGLNKSVLLSVFASPKSRESHSNKSSYERRIATYLNAVGQMFLSAYRSYGTYISFLTVLITVYRMKPNYISFGFLFFLLFWMTGRQLVEVTRRRLWFPLKVYSIVVVVFIYSLSIFSRFTTWLTEIVNLSTTLGYNPETSLLQNIREPLTVLIMMQLYSYERRQSIYKYNREDDMHLSQTGLLGFIRRLLIWHSEKVLCLAVFYASITPISAFGLLYILGLVICSTLPKASRVPSKVFLVYTGVLVIAEYLYQMWGKQAEMFPGQKYTWLSTFLGLQQFNPGCWGMELGFRGKVLVIIACTLQYNVFHWMEMMPVALVNTAKWEEPCPLFLSTKDMSFNISICNGESEPSENSSLLSVKGRGVISKSWPSFSSNASQQQDPGSSATGGSTSSTTTKFSVGYRSESHDENHKWNKKQILASRKERMDMQKKTLKVYLKFWTENAFNLFGLEINMVALLLASFAVLNIISMLYIASLAACVLLGRQVIHRLWPLFVFAFASILTFEYLAIWKEMTPWDQHVPSEREVHCHDCWRSSVIHFNYCRSCWLGVTVDDPRMLISYYIVFMLACFKLRADRCTSLTGSVTFHQVISECRSALVWRDLSFETKSLWTFLDYLRLYSYCHLLDIVLALILITGTLEYDVLHLGYLGFALVFFRLRLEILKRKNQIFKFLRMYNFALIVFSLAYQSPFVDNVSGENPEKIEYVYEMIGLYKYDYGFRITSRSALVEIIIFMLVSLQSYMFSSQEFDYASKYLEAEQIGAIVREQEKKAAWKTAQLQYIRKSEEKKRQRNLQVEKMKSEMLNLQTQLHGINSTVNCFNCSSEREGLRRRKRRYTSLRNGGTQTLDNELINQKQDLSYTVESSFVCETNDYLTDSKVESPSSVGSMGHGVGSPICEIRELGEETFLMDSNRKERERLFESPLISAVQLIGDGVSQVQSLGNQAMTNFVNLLNITHEDSETSEYSSADEGVYEEIESQPRRFEHLGRFSSVQSGSEFVASESTSRQIGRVFRYIWAQMRANNDFVCYCCFVIVFLWNFSLLSMVYLTALFLYALCVNSGPSYIFWVIMLVYTEVYILLLYVYQIIIQHWGLDIQWNLLHELGFPSHPITSSFVVCTLPLFLVYVFTLLQCSIIVKDGEWVSVMEFKFFRTHRRHPEEVVVQFSCTERAKRLVLMVKNVIKAMVRILSRHWKSLTRGAESPPYFVQLSMVVKVWPDDGIQPERIESGINKLLKIVHDERCRTMNPNMCTSASRIRVQSIERSQETPNIALTVFEVIYASDLTECPPTEWYKSLTPAMDVAKEIIKAQRAGLFEEIAFPYPIVSVIGGGKRELDLYAYIFCADLVVLFLVAIFYQSVIKNNSEFLEVYQLEDQFPKEFVFILMIIFFLIVLDRIIYLCSFPTGKVVFYVFNLVLFTYSVTQYAWNMEPSHKHAGELALRAIYLTKAVSLSLQAIQIRYGIPHKSTLYRQFLTSKVSHINYLGFRLYRALPFLYELRCVLDWSCTTTSLTMYDWLKLEDIHSSLYLVKCDVDLNRSKRQQGDRQTKMTKFCSGICLFFVLICVIWAPMLMYSSGNPTNIANPIKGASVQIDIKTDGGKLTLYQTTLCKKISWDDIDVDPDPRGYLDTYNVDDIQFICCQADASTVWLVPPIVLRRFVQTIDDEMSISFSWVFTRDRPKGKEIVKYEVIHDFFPEPSKVEGVLNGTTNNFRMYDVYPRYFRVTGSGDVRLLEQAVDQVSGDLVLNRGDTEWWSFNDLNASIGCGGLTGPMAIIVSEETPQGILGETLSKFSIWGLYISFVLAVGRFIRLQCSDLRMRIPFENLPSCDRLIAICEDIYAARAEGELEVEEVLYWTLVKIYRSPHMLLEYTKPD</sequence>
<evidence type="ECO:0000313" key="12">
    <source>
        <dbReference type="EMBL" id="MCL7046756.1"/>
    </source>
</evidence>
<evidence type="ECO:0000256" key="7">
    <source>
        <dbReference type="SAM" id="Phobius"/>
    </source>
</evidence>
<dbReference type="Pfam" id="PF24874">
    <property type="entry name" value="Piezo_THU9_anchor"/>
    <property type="match status" value="1"/>
</dbReference>
<dbReference type="Proteomes" id="UP001177140">
    <property type="component" value="Unassembled WGS sequence"/>
</dbReference>
<gene>
    <name evidence="12" type="ORF">MKW94_016922</name>
</gene>
<feature type="transmembrane region" description="Helical" evidence="7">
    <location>
        <begin position="203"/>
        <end position="225"/>
    </location>
</feature>
<feature type="transmembrane region" description="Helical" evidence="7">
    <location>
        <begin position="371"/>
        <end position="392"/>
    </location>
</feature>
<feature type="transmembrane region" description="Helical" evidence="7">
    <location>
        <begin position="1166"/>
        <end position="1183"/>
    </location>
</feature>
<feature type="transmembrane region" description="Helical" evidence="7">
    <location>
        <begin position="245"/>
        <end position="264"/>
    </location>
</feature>
<feature type="domain" description="Piezo THU9 and anchor" evidence="10">
    <location>
        <begin position="1940"/>
        <end position="2177"/>
    </location>
</feature>
<feature type="transmembrane region" description="Helical" evidence="7">
    <location>
        <begin position="338"/>
        <end position="359"/>
    </location>
</feature>
<feature type="transmembrane region" description="Helical" evidence="7">
    <location>
        <begin position="566"/>
        <end position="585"/>
    </location>
</feature>
<feature type="transmembrane region" description="Helical" evidence="7">
    <location>
        <begin position="846"/>
        <end position="863"/>
    </location>
</feature>